<evidence type="ECO:0000256" key="2">
    <source>
        <dbReference type="ARBA" id="ARBA00012224"/>
    </source>
</evidence>
<dbReference type="PANTHER" id="PTHR43525">
    <property type="entry name" value="PROTEIN MALY"/>
    <property type="match status" value="1"/>
</dbReference>
<dbReference type="InterPro" id="IPR015421">
    <property type="entry name" value="PyrdxlP-dep_Trfase_major"/>
</dbReference>
<dbReference type="GO" id="GO:0047804">
    <property type="term" value="F:cysteine-S-conjugate beta-lyase activity"/>
    <property type="evidence" value="ECO:0007669"/>
    <property type="project" value="UniProtKB-EC"/>
</dbReference>
<dbReference type="AlphaFoldDB" id="A0A1Q9HJU8"/>
<reference evidence="7 8" key="1">
    <citation type="submission" date="2016-09" db="EMBL/GenBank/DDBJ databases">
        <title>Genomic Taxonomy of the Vibrionaceae.</title>
        <authorList>
            <person name="Gonzalez-Castillo A."/>
            <person name="Gomez-Gil B."/>
            <person name="Enciso-Ibarra K."/>
        </authorList>
    </citation>
    <scope>NUCLEOTIDE SEQUENCE [LARGE SCALE GENOMIC DNA]</scope>
    <source>
        <strain evidence="7 8">CAIM 703</strain>
    </source>
</reference>
<gene>
    <name evidence="7" type="ORF">BIY22_06175</name>
</gene>
<evidence type="ECO:0000259" key="6">
    <source>
        <dbReference type="Pfam" id="PF00155"/>
    </source>
</evidence>
<evidence type="ECO:0000313" key="8">
    <source>
        <dbReference type="Proteomes" id="UP000186313"/>
    </source>
</evidence>
<comment type="caution">
    <text evidence="7">The sequence shown here is derived from an EMBL/GenBank/DDBJ whole genome shotgun (WGS) entry which is preliminary data.</text>
</comment>
<dbReference type="NCBIfam" id="TIGR04350">
    <property type="entry name" value="C_S_lyase_PatB"/>
    <property type="match status" value="1"/>
</dbReference>
<accession>A0A1Q9HJU8</accession>
<dbReference type="SUPFAM" id="SSF53383">
    <property type="entry name" value="PLP-dependent transferases"/>
    <property type="match status" value="1"/>
</dbReference>
<dbReference type="OrthoDB" id="3224382at2"/>
<dbReference type="Pfam" id="PF00155">
    <property type="entry name" value="Aminotran_1_2"/>
    <property type="match status" value="1"/>
</dbReference>
<dbReference type="Gene3D" id="3.40.640.10">
    <property type="entry name" value="Type I PLP-dependent aspartate aminotransferase-like (Major domain)"/>
    <property type="match status" value="1"/>
</dbReference>
<dbReference type="InterPro" id="IPR015422">
    <property type="entry name" value="PyrdxlP-dep_Trfase_small"/>
</dbReference>
<dbReference type="InterPro" id="IPR027619">
    <property type="entry name" value="C-S_lyase_PatB-like"/>
</dbReference>
<sequence>MQFDFSTPTQRLNSYSTQWDYVGDRFGCSDLLPFTISDMDFAAAPCIIKALQHRLDHGIFGYSRWNHSDFKQAICHWFESQYQAQIDQNSLVYGPSVIYIIAKLIQLWSKPNDSVLFFDPAYDAFRPLIETSQRRAVPCPLTCQRDEQSSSYQVDWHKLDQQASDPRCTILLLCNPHNPTGKVWNHQELSKIAHIAQRHNLKIISDDIHMDICFDPYTPWSKVAQNDQWALVSSASKSFNIPALTGAYAAIACEETKQAYLNVVKQTEGLSSPAILGVIATMAAYREGATWLHALKEYLHGNLLWVTERLNQEFPQLNLHPPQGTYLAWLDLSALNIDMDKLQHALIHEQKIAIMRGDAYGPLGENHLRFNVGCQRDKVEKGIEGLINAIHSLR</sequence>
<dbReference type="CDD" id="cd00609">
    <property type="entry name" value="AAT_like"/>
    <property type="match status" value="1"/>
</dbReference>
<protein>
    <recommendedName>
        <fullName evidence="2">cysteine-S-conjugate beta-lyase</fullName>
        <ecNumber evidence="2">4.4.1.13</ecNumber>
    </recommendedName>
</protein>
<dbReference type="GO" id="GO:0030170">
    <property type="term" value="F:pyridoxal phosphate binding"/>
    <property type="evidence" value="ECO:0007669"/>
    <property type="project" value="InterPro"/>
</dbReference>
<evidence type="ECO:0000256" key="1">
    <source>
        <dbReference type="ARBA" id="ARBA00001933"/>
    </source>
</evidence>
<dbReference type="InterPro" id="IPR051798">
    <property type="entry name" value="Class-II_PLP-Dep_Aminotrans"/>
</dbReference>
<dbReference type="STRING" id="1381081.BIY22_06175"/>
<dbReference type="Gene3D" id="3.90.1150.10">
    <property type="entry name" value="Aspartate Aminotransferase, domain 1"/>
    <property type="match status" value="1"/>
</dbReference>
<evidence type="ECO:0000256" key="3">
    <source>
        <dbReference type="ARBA" id="ARBA00022898"/>
    </source>
</evidence>
<evidence type="ECO:0000256" key="4">
    <source>
        <dbReference type="ARBA" id="ARBA00023239"/>
    </source>
</evidence>
<keyword evidence="3" id="KW-0663">Pyridoxal phosphate</keyword>
<comment type="cofactor">
    <cofactor evidence="1">
        <name>pyridoxal 5'-phosphate</name>
        <dbReference type="ChEBI" id="CHEBI:597326"/>
    </cofactor>
</comment>
<evidence type="ECO:0000313" key="7">
    <source>
        <dbReference type="EMBL" id="OLQ90576.1"/>
    </source>
</evidence>
<dbReference type="Proteomes" id="UP000186313">
    <property type="component" value="Unassembled WGS sequence"/>
</dbReference>
<dbReference type="RefSeq" id="WP_075708326.1">
    <property type="nucleotide sequence ID" value="NZ_MJMJ01000012.1"/>
</dbReference>
<dbReference type="PANTHER" id="PTHR43525:SF1">
    <property type="entry name" value="PROTEIN MALY"/>
    <property type="match status" value="1"/>
</dbReference>
<organism evidence="7 8">
    <name type="scientific">Vibrio panuliri</name>
    <dbReference type="NCBI Taxonomy" id="1381081"/>
    <lineage>
        <taxon>Bacteria</taxon>
        <taxon>Pseudomonadati</taxon>
        <taxon>Pseudomonadota</taxon>
        <taxon>Gammaproteobacteria</taxon>
        <taxon>Vibrionales</taxon>
        <taxon>Vibrionaceae</taxon>
        <taxon>Vibrio</taxon>
    </lineage>
</organism>
<dbReference type="EMBL" id="MJMJ01000012">
    <property type="protein sequence ID" value="OLQ90576.1"/>
    <property type="molecule type" value="Genomic_DNA"/>
</dbReference>
<feature type="domain" description="Aminotransferase class I/classII large" evidence="6">
    <location>
        <begin position="30"/>
        <end position="385"/>
    </location>
</feature>
<proteinExistence type="inferred from homology"/>
<keyword evidence="4" id="KW-0456">Lyase</keyword>
<comment type="similarity">
    <text evidence="5">Belongs to the class-II pyridoxal-phosphate-dependent aminotransferase family. MalY/PatB cystathionine beta-lyase subfamily.</text>
</comment>
<evidence type="ECO:0000256" key="5">
    <source>
        <dbReference type="ARBA" id="ARBA00037974"/>
    </source>
</evidence>
<dbReference type="InterPro" id="IPR004839">
    <property type="entry name" value="Aminotransferase_I/II_large"/>
</dbReference>
<name>A0A1Q9HJU8_9VIBR</name>
<dbReference type="EC" id="4.4.1.13" evidence="2"/>
<dbReference type="InterPro" id="IPR015424">
    <property type="entry name" value="PyrdxlP-dep_Trfase"/>
</dbReference>